<reference evidence="1" key="1">
    <citation type="journal article" date="2011" name="World J. Microbiol. Biotechnol.">
        <title>Construction and characterization of a full-length cDNA library from mycobiont of Endocarpon pusillum (lichen-forming Ascomycota).</title>
        <authorList>
            <person name="Wang Y.-Y."/>
            <person name="Zhang T."/>
            <person name="Zhou Q.-M."/>
            <person name="Wei J.-C."/>
        </authorList>
    </citation>
    <scope>NUCLEOTIDE SEQUENCE</scope>
</reference>
<protein>
    <submittedName>
        <fullName evidence="1">Fatty acid metabolism regulator</fullName>
    </submittedName>
</protein>
<sequence>MLVRLLRRTWISVHMGLRMDRDEVWRPMVMRILSTMMTIDVSRQVLQVRRKDSKHQWEKGRAQLAKPMDGLRVVWVLGLRYLQAGLQHHFYMHSARVGTG</sequence>
<organism evidence="1">
    <name type="scientific">Endocarpon pusillum</name>
    <dbReference type="NCBI Taxonomy" id="364733"/>
    <lineage>
        <taxon>Eukaryota</taxon>
        <taxon>Fungi</taxon>
        <taxon>Dikarya</taxon>
        <taxon>Ascomycota</taxon>
        <taxon>Pezizomycotina</taxon>
        <taxon>Eurotiomycetes</taxon>
        <taxon>Chaetothyriomycetidae</taxon>
        <taxon>Verrucariales</taxon>
        <taxon>Verrucariaceae</taxon>
        <taxon>Endocarpon</taxon>
    </lineage>
</organism>
<evidence type="ECO:0000313" key="1">
    <source>
        <dbReference type="EMBL" id="AEH41538.1"/>
    </source>
</evidence>
<dbReference type="AlphaFoldDB" id="F8QX22"/>
<proteinExistence type="evidence at transcript level"/>
<dbReference type="EMBL" id="HM193213">
    <property type="protein sequence ID" value="AEH41538.1"/>
    <property type="molecule type" value="mRNA"/>
</dbReference>
<accession>F8QX22</accession>
<name>F8QX22_9EURO</name>